<reference evidence="13 15" key="1">
    <citation type="journal article" date="2016" name="PLoS ONE">
        <title>Sequence Assembly of Yarrowia lipolytica Strain W29/CLIB89 Shows Transposable Element Diversity.</title>
        <authorList>
            <person name="Magnan C."/>
            <person name="Yu J."/>
            <person name="Chang I."/>
            <person name="Jahn E."/>
            <person name="Kanomata Y."/>
            <person name="Wu J."/>
            <person name="Zeller M."/>
            <person name="Oakes M."/>
            <person name="Baldi P."/>
            <person name="Sandmeyer S."/>
        </authorList>
    </citation>
    <scope>NUCLEOTIDE SEQUENCE [LARGE SCALE GENOMIC DNA]</scope>
    <source>
        <strain evidence="13">CLIB89</strain>
        <strain evidence="15">CLIB89(W29)</strain>
    </source>
</reference>
<evidence type="ECO:0000256" key="4">
    <source>
        <dbReference type="ARBA" id="ARBA00022660"/>
    </source>
</evidence>
<comment type="function">
    <text evidence="11">Complex I functions in the transfer of electrons from NADH to the respiratory chain. Accessory subunit of the mitochondrial membrane respiratory chain NADH dehydrogenase (Complex I), that is believed not to be involved in catalysis.</text>
</comment>
<evidence type="ECO:0000313" key="13">
    <source>
        <dbReference type="EMBL" id="AOW06109.1"/>
    </source>
</evidence>
<protein>
    <recommendedName>
        <fullName evidence="11">NADH dehydrogenase [ubiquinone] 1 alpha subcomplex subunit 13</fullName>
    </recommendedName>
</protein>
<dbReference type="GO" id="GO:0005743">
    <property type="term" value="C:mitochondrial inner membrane"/>
    <property type="evidence" value="ECO:0007669"/>
    <property type="project" value="UniProtKB-SubCell"/>
</dbReference>
<evidence type="ECO:0000256" key="9">
    <source>
        <dbReference type="ARBA" id="ARBA00023128"/>
    </source>
</evidence>
<keyword evidence="10 11" id="KW-0472">Membrane</keyword>
<evidence type="ECO:0000313" key="16">
    <source>
        <dbReference type="Proteomes" id="UP000256601"/>
    </source>
</evidence>
<evidence type="ECO:0000256" key="2">
    <source>
        <dbReference type="ARBA" id="ARBA00007312"/>
    </source>
</evidence>
<keyword evidence="3 11" id="KW-0813">Transport</keyword>
<dbReference type="EMDB" id="EMD-4384"/>
<comment type="subcellular location">
    <subcellularLocation>
        <location evidence="1 11">Mitochondrion inner membrane</location>
        <topology evidence="1 11">Single-pass membrane protein</topology>
        <orientation evidence="1 11">Matrix side</orientation>
    </subcellularLocation>
</comment>
<dbReference type="EMDB" id="EMD-4872"/>
<dbReference type="GO" id="GO:0045271">
    <property type="term" value="C:respiratory chain complex I"/>
    <property type="evidence" value="ECO:0007669"/>
    <property type="project" value="UniProtKB-UniRule"/>
</dbReference>
<evidence type="ECO:0000256" key="6">
    <source>
        <dbReference type="ARBA" id="ARBA00022792"/>
    </source>
</evidence>
<dbReference type="eggNOG" id="KOG3300">
    <property type="taxonomic scope" value="Eukaryota"/>
</dbReference>
<keyword evidence="5 11" id="KW-0812">Transmembrane</keyword>
<dbReference type="PDB" id="7B0N">
    <property type="method" value="EM"/>
    <property type="resolution" value="3.70 A"/>
    <property type="chains" value="Z=2-123"/>
</dbReference>
<gene>
    <name evidence="14" type="ORF">B0I71DRAFT_132113</name>
    <name evidence="13" type="ORF">YALI1_E34222g</name>
</gene>
<dbReference type="EMDB" id="EMD-10815"/>
<evidence type="ECO:0000256" key="8">
    <source>
        <dbReference type="ARBA" id="ARBA00022989"/>
    </source>
</evidence>
<sequence length="123" mass="14091">MPSVGQDLPPVGGYEPVQWRRNLPARGFRPLVYLAALCGICGYGFYRALGGIQERRELKREKLWARIYLMPLLQAEEDRQTVRRSIAQLEREKEIMKGTGFDVDKSVYNDGKFHAPALMIPPK</sequence>
<dbReference type="PANTHER" id="PTHR12966:SF0">
    <property type="entry name" value="NADH DEHYDROGENASE [UBIQUINONE] 1 ALPHA SUBCOMPLEX SUBUNIT 13"/>
    <property type="match status" value="1"/>
</dbReference>
<dbReference type="InterPro" id="IPR009346">
    <property type="entry name" value="GRIM-19"/>
</dbReference>
<evidence type="ECO:0000256" key="1">
    <source>
        <dbReference type="ARBA" id="ARBA00004298"/>
    </source>
</evidence>
<keyword evidence="6 11" id="KW-0999">Mitochondrion inner membrane</keyword>
<dbReference type="EMDB" id="EMD-4873"/>
<dbReference type="EMDB" id="EMD-10711"/>
<dbReference type="SMR" id="A0A1H6PPE5"/>
<dbReference type="EMBL" id="CP017557">
    <property type="protein sequence ID" value="AOW06109.1"/>
    <property type="molecule type" value="Genomic_DNA"/>
</dbReference>
<dbReference type="Proteomes" id="UP000256601">
    <property type="component" value="Unassembled WGS sequence"/>
</dbReference>
<dbReference type="KEGG" id="yli:7009581"/>
<evidence type="ECO:0000313" key="14">
    <source>
        <dbReference type="EMBL" id="RDW25743.1"/>
    </source>
</evidence>
<evidence type="ECO:0000256" key="12">
    <source>
        <dbReference type="SAM" id="Coils"/>
    </source>
</evidence>
<dbReference type="PANTHER" id="PTHR12966">
    <property type="entry name" value="NADH DEHYDROGENASE UBIQUINONE 1 ALPHA SUBCOMPLEX SUBUNIT 13"/>
    <property type="match status" value="1"/>
</dbReference>
<dbReference type="EMBL" id="KZ858995">
    <property type="protein sequence ID" value="RDW25743.1"/>
    <property type="molecule type" value="Genomic_DNA"/>
</dbReference>
<dbReference type="EMDB" id="EMD-11969"/>
<proteinExistence type="evidence at protein level"/>
<keyword evidence="9 11" id="KW-0496">Mitochondrion</keyword>
<evidence type="ECO:0000256" key="11">
    <source>
        <dbReference type="RuleBase" id="RU368034"/>
    </source>
</evidence>
<dbReference type="Pfam" id="PF06212">
    <property type="entry name" value="GRIM-19"/>
    <property type="match status" value="1"/>
</dbReference>
<evidence type="ECO:0000313" key="15">
    <source>
        <dbReference type="Proteomes" id="UP000182444"/>
    </source>
</evidence>
<evidence type="ECO:0000256" key="7">
    <source>
        <dbReference type="ARBA" id="ARBA00022982"/>
    </source>
</evidence>
<dbReference type="GeneID" id="7009581"/>
<feature type="coiled-coil region" evidence="12">
    <location>
        <begin position="72"/>
        <end position="99"/>
    </location>
</feature>
<reference evidence="14 16" key="2">
    <citation type="submission" date="2018-07" db="EMBL/GenBank/DDBJ databases">
        <title>Draft Genome Assemblies for Five Robust Yarrowia lipolytica Strains Exhibiting High Lipid Production and Pentose Sugar Utilization and Sugar Alcohol Secretion from Undetoxified Lignocellulosic Biomass Hydrolysates.</title>
        <authorList>
            <consortium name="DOE Joint Genome Institute"/>
            <person name="Walker C."/>
            <person name="Ryu S."/>
            <person name="Na H."/>
            <person name="Zane M."/>
            <person name="LaButti K."/>
            <person name="Lipzen A."/>
            <person name="Haridas S."/>
            <person name="Barry K."/>
            <person name="Grigoriev I.V."/>
            <person name="Quarterman J."/>
            <person name="Slininger P."/>
            <person name="Dien B."/>
            <person name="Trinh C.T."/>
        </authorList>
    </citation>
    <scope>NUCLEOTIDE SEQUENCE [LARGE SCALE GENOMIC DNA]</scope>
    <source>
        <strain evidence="14 16">YB392</strain>
    </source>
</reference>
<accession>A0A1H6PPE5</accession>
<evidence type="ECO:0007829" key="17">
    <source>
        <dbReference type="PDB" id="7B0N"/>
    </source>
</evidence>
<keyword evidence="8 11" id="KW-1133">Transmembrane helix</keyword>
<name>A0A1H6PPE5_YARLL</name>
<dbReference type="VEuPathDB" id="FungiDB:YALI1_E34222g"/>
<dbReference type="OrthoDB" id="3308at2759"/>
<organism evidence="13 15">
    <name type="scientific">Yarrowia lipolytica</name>
    <name type="common">Candida lipolytica</name>
    <dbReference type="NCBI Taxonomy" id="4952"/>
    <lineage>
        <taxon>Eukaryota</taxon>
        <taxon>Fungi</taxon>
        <taxon>Dikarya</taxon>
        <taxon>Ascomycota</taxon>
        <taxon>Saccharomycotina</taxon>
        <taxon>Dipodascomycetes</taxon>
        <taxon>Dipodascales</taxon>
        <taxon>Dipodascales incertae sedis</taxon>
        <taxon>Yarrowia</taxon>
    </lineage>
</organism>
<evidence type="ECO:0000256" key="3">
    <source>
        <dbReference type="ARBA" id="ARBA00022448"/>
    </source>
</evidence>
<dbReference type="EMDB" id="EMD-14764"/>
<feature type="transmembrane region" description="Helical" evidence="11">
    <location>
        <begin position="31"/>
        <end position="49"/>
    </location>
</feature>
<dbReference type="OMA" id="YGIREQH"/>
<dbReference type="Proteomes" id="UP000182444">
    <property type="component" value="Chromosome 1E"/>
</dbReference>
<dbReference type="AlphaFoldDB" id="A0A1H6PPE5"/>
<keyword evidence="17" id="KW-0002">3D-structure</keyword>
<evidence type="ECO:0000256" key="10">
    <source>
        <dbReference type="ARBA" id="ARBA00023136"/>
    </source>
</evidence>
<comment type="similarity">
    <text evidence="2 11">Belongs to the complex I NDUFA13 subunit family.</text>
</comment>
<keyword evidence="4 11" id="KW-0679">Respiratory chain</keyword>
<dbReference type="EMDB" id="EMD-4874"/>
<evidence type="ECO:0000256" key="5">
    <source>
        <dbReference type="ARBA" id="ARBA00022692"/>
    </source>
</evidence>
<keyword evidence="7 11" id="KW-0249">Electron transport</keyword>
<dbReference type="VEuPathDB" id="FungiDB:YALI0_E28930g"/>
<dbReference type="RefSeq" id="XP_002143087.1">
    <property type="nucleotide sequence ID" value="XM_002143051.1"/>
</dbReference>
<reference evidence="17" key="3">
    <citation type="journal article" date="2021" name="J. Biol. Chem.">
        <title>A conserved arginine residue is critical for stabilizing the N2 FeS cluster in mitochondrial complex I.</title>
        <authorList>
            <person name="Hameedi M.A."/>
            <person name="Grba D.N."/>
            <person name="Richardson K.H."/>
            <person name="Jones A.J.Y."/>
            <person name="Song W."/>
            <person name="Roessler M.M."/>
            <person name="Wright J.J."/>
            <person name="Hirst J."/>
        </authorList>
    </citation>
    <scope>STRUCTURE BY ELECTRON MICROSCOPY (3.70 ANGSTROMS) OF 2-123</scope>
</reference>
<keyword evidence="12" id="KW-0175">Coiled coil</keyword>